<dbReference type="GeneID" id="75114030"/>
<dbReference type="Proteomes" id="UP000095657">
    <property type="component" value="Unassembled WGS sequence"/>
</dbReference>
<evidence type="ECO:0000313" key="18">
    <source>
        <dbReference type="Proteomes" id="UP000284431"/>
    </source>
</evidence>
<dbReference type="EMBL" id="QRUO01000002">
    <property type="protein sequence ID" value="RGR73721.1"/>
    <property type="molecule type" value="Genomic_DNA"/>
</dbReference>
<evidence type="ECO:0000313" key="2">
    <source>
        <dbReference type="EMBL" id="CUO90907.1"/>
    </source>
</evidence>
<dbReference type="STRING" id="47678.ERS852494_01057"/>
<dbReference type="KEGG" id="bcac:CGC64_11295"/>
<evidence type="ECO:0000313" key="9">
    <source>
        <dbReference type="EMBL" id="RGR73721.1"/>
    </source>
</evidence>
<evidence type="ECO:0000313" key="5">
    <source>
        <dbReference type="EMBL" id="KAA5479865.1"/>
    </source>
</evidence>
<gene>
    <name evidence="12" type="ORF">DW190_11620</name>
    <name evidence="11" type="ORF">DW794_11705</name>
    <name evidence="9" type="ORF">DWY26_02935</name>
    <name evidence="10" type="ORF">DXA49_01915</name>
    <name evidence="2" type="ORF">ERS852494_01057</name>
    <name evidence="3" type="ORF">ERS852558_00788</name>
    <name evidence="7" type="ORF">F2Y31_05885</name>
    <name evidence="6" type="ORF">F2Y35_06000</name>
    <name evidence="4" type="ORF">F2Y36_05760</name>
    <name evidence="5" type="ORF">F2Y39_04440</name>
    <name evidence="13" type="ORF">NXW23_12175</name>
    <name evidence="8" type="ORF">Q4469_00680</name>
</gene>
<evidence type="ECO:0000313" key="3">
    <source>
        <dbReference type="EMBL" id="CUP69295.1"/>
    </source>
</evidence>
<dbReference type="Proteomes" id="UP000368418">
    <property type="component" value="Unassembled WGS sequence"/>
</dbReference>
<evidence type="ECO:0000313" key="21">
    <source>
        <dbReference type="Proteomes" id="UP000427825"/>
    </source>
</evidence>
<keyword evidence="1" id="KW-0732">Signal</keyword>
<dbReference type="EMBL" id="QSCS01000002">
    <property type="protein sequence ID" value="RGY29561.1"/>
    <property type="molecule type" value="Genomic_DNA"/>
</dbReference>
<evidence type="ECO:0000313" key="8">
    <source>
        <dbReference type="EMBL" id="MDO6356228.1"/>
    </source>
</evidence>
<dbReference type="EMBL" id="QSJD01000017">
    <property type="protein sequence ID" value="RHD47624.1"/>
    <property type="molecule type" value="Genomic_DNA"/>
</dbReference>
<evidence type="ECO:0000313" key="7">
    <source>
        <dbReference type="EMBL" id="KAA5501668.1"/>
    </source>
</evidence>
<organism evidence="2 14">
    <name type="scientific">Bacteroides caccae</name>
    <dbReference type="NCBI Taxonomy" id="47678"/>
    <lineage>
        <taxon>Bacteria</taxon>
        <taxon>Pseudomonadati</taxon>
        <taxon>Bacteroidota</taxon>
        <taxon>Bacteroidia</taxon>
        <taxon>Bacteroidales</taxon>
        <taxon>Bacteroidaceae</taxon>
        <taxon>Bacteroides</taxon>
    </lineage>
</organism>
<name>A0A174IZ89_9BACE</name>
<reference evidence="20 21" key="3">
    <citation type="journal article" date="2019" name="Nat. Med.">
        <title>A library of human gut bacterial isolates paired with longitudinal multiomics data enables mechanistic microbiome research.</title>
        <authorList>
            <person name="Poyet M."/>
            <person name="Groussin M."/>
            <person name="Gibbons S.M."/>
            <person name="Avila-Pacheco J."/>
            <person name="Jiang X."/>
            <person name="Kearney S.M."/>
            <person name="Perrotta A.R."/>
            <person name="Berdy B."/>
            <person name="Zhao S."/>
            <person name="Lieberman T.D."/>
            <person name="Swanson P.K."/>
            <person name="Smith M."/>
            <person name="Roesemann S."/>
            <person name="Alexander J.E."/>
            <person name="Rich S.A."/>
            <person name="Livny J."/>
            <person name="Vlamakis H."/>
            <person name="Clish C."/>
            <person name="Bullock K."/>
            <person name="Deik A."/>
            <person name="Scott J."/>
            <person name="Pierce K.A."/>
            <person name="Xavier R.J."/>
            <person name="Alm E.J."/>
        </authorList>
    </citation>
    <scope>NUCLEOTIDE SEQUENCE [LARGE SCALE GENOMIC DNA]</scope>
    <source>
        <strain evidence="7 20">BIOML-A19</strain>
        <strain evidence="6 23">BIOML-A21</strain>
        <strain evidence="5 21">BIOML-A25</strain>
        <strain evidence="4 22">BIOML-A31</strain>
    </source>
</reference>
<dbReference type="RefSeq" id="WP_005676426.1">
    <property type="nucleotide sequence ID" value="NZ_CABMOQ010000006.1"/>
</dbReference>
<dbReference type="EMBL" id="VVYJ01000002">
    <property type="protein sequence ID" value="KAA5479865.1"/>
    <property type="molecule type" value="Genomic_DNA"/>
</dbReference>
<dbReference type="Proteomes" id="UP001170023">
    <property type="component" value="Unassembled WGS sequence"/>
</dbReference>
<evidence type="ECO:0000313" key="13">
    <source>
        <dbReference type="EMBL" id="UVQ95172.1"/>
    </source>
</evidence>
<reference evidence="14 15" key="1">
    <citation type="submission" date="2015-09" db="EMBL/GenBank/DDBJ databases">
        <authorList>
            <consortium name="Pathogen Informatics"/>
        </authorList>
    </citation>
    <scope>NUCLEOTIDE SEQUENCE [LARGE SCALE GENOMIC DNA]</scope>
    <source>
        <strain evidence="2 14">2789STDY5834880</strain>
        <strain evidence="3 15">2789STDY5834946</strain>
    </source>
</reference>
<evidence type="ECO:0000313" key="23">
    <source>
        <dbReference type="Proteomes" id="UP000491168"/>
    </source>
</evidence>
<evidence type="ECO:0000313" key="10">
    <source>
        <dbReference type="EMBL" id="RGY29561.1"/>
    </source>
</evidence>
<evidence type="ECO:0000313" key="14">
    <source>
        <dbReference type="Proteomes" id="UP000095657"/>
    </source>
</evidence>
<evidence type="ECO:0000313" key="20">
    <source>
        <dbReference type="Proteomes" id="UP000368418"/>
    </source>
</evidence>
<reference evidence="16 17" key="2">
    <citation type="submission" date="2018-08" db="EMBL/GenBank/DDBJ databases">
        <title>A genome reference for cultivated species of the human gut microbiota.</title>
        <authorList>
            <person name="Zou Y."/>
            <person name="Xue W."/>
            <person name="Luo G."/>
        </authorList>
    </citation>
    <scope>NUCLEOTIDE SEQUENCE [LARGE SCALE GENOMIC DNA]</scope>
    <source>
        <strain evidence="9 17">AF24-29LB</strain>
        <strain evidence="12 16">AM16-49B</strain>
        <strain evidence="11 19">AM31-16AC</strain>
        <strain evidence="10 18">OF02-6LB</strain>
    </source>
</reference>
<dbReference type="EMBL" id="VVYP01000005">
    <property type="protein sequence ID" value="KAA5464613.1"/>
    <property type="molecule type" value="Genomic_DNA"/>
</dbReference>
<dbReference type="Proteomes" id="UP000491168">
    <property type="component" value="Unassembled WGS sequence"/>
</dbReference>
<reference evidence="13" key="4">
    <citation type="submission" date="2022-08" db="EMBL/GenBank/DDBJ databases">
        <title>Genome Sequencing of Bacteroides fragilis Group Isolates with Nanopore Technology.</title>
        <authorList>
            <person name="Tisza M.J."/>
            <person name="Smith D."/>
            <person name="Dekker J.P."/>
        </authorList>
    </citation>
    <scope>NUCLEOTIDE SEQUENCE</scope>
    <source>
        <strain evidence="13">BFG-474</strain>
    </source>
</reference>
<evidence type="ECO:0000313" key="16">
    <source>
        <dbReference type="Proteomes" id="UP000283512"/>
    </source>
</evidence>
<dbReference type="Proteomes" id="UP001060260">
    <property type="component" value="Chromosome"/>
</dbReference>
<evidence type="ECO:0000313" key="11">
    <source>
        <dbReference type="EMBL" id="RHD47624.1"/>
    </source>
</evidence>
<dbReference type="EMBL" id="VVYF01000005">
    <property type="protein sequence ID" value="KAA5493720.1"/>
    <property type="molecule type" value="Genomic_DNA"/>
</dbReference>
<reference evidence="8" key="5">
    <citation type="submission" date="2023-07" db="EMBL/GenBank/DDBJ databases">
        <title>Whole Genome Sequencing of Colonoscopy isolates.</title>
        <authorList>
            <person name="Surve S.V."/>
            <person name="Valls R.A."/>
            <person name="Barrak K.E."/>
            <person name="Gardner T.B."/>
            <person name="O'Toole G.A."/>
        </authorList>
    </citation>
    <scope>NUCLEOTIDE SEQUENCE</scope>
    <source>
        <strain evidence="8">GP0119</strain>
    </source>
</reference>
<evidence type="ECO:0000313" key="22">
    <source>
        <dbReference type="Proteomes" id="UP000475905"/>
    </source>
</evidence>
<dbReference type="EMBL" id="QRKD01000009">
    <property type="protein sequence ID" value="RHH89955.1"/>
    <property type="molecule type" value="Genomic_DNA"/>
</dbReference>
<dbReference type="EMBL" id="JAUONL010000001">
    <property type="protein sequence ID" value="MDO6356228.1"/>
    <property type="molecule type" value="Genomic_DNA"/>
</dbReference>
<dbReference type="Proteomes" id="UP000427825">
    <property type="component" value="Unassembled WGS sequence"/>
</dbReference>
<evidence type="ECO:0000313" key="15">
    <source>
        <dbReference type="Proteomes" id="UP000095725"/>
    </source>
</evidence>
<dbReference type="EMBL" id="CZBL01000002">
    <property type="protein sequence ID" value="CUP69295.1"/>
    <property type="molecule type" value="Genomic_DNA"/>
</dbReference>
<evidence type="ECO:0000256" key="1">
    <source>
        <dbReference type="SAM" id="SignalP"/>
    </source>
</evidence>
<feature type="chain" id="PRO_5015052285" description="Porin" evidence="1">
    <location>
        <begin position="27"/>
        <end position="382"/>
    </location>
</feature>
<dbReference type="Proteomes" id="UP000284431">
    <property type="component" value="Unassembled WGS sequence"/>
</dbReference>
<protein>
    <recommendedName>
        <fullName evidence="24">Porin</fullName>
    </recommendedName>
</protein>
<evidence type="ECO:0000313" key="12">
    <source>
        <dbReference type="EMBL" id="RHH89955.1"/>
    </source>
</evidence>
<evidence type="ECO:0000313" key="17">
    <source>
        <dbReference type="Proteomes" id="UP000284205"/>
    </source>
</evidence>
<dbReference type="EMBL" id="CP103166">
    <property type="protein sequence ID" value="UVQ95172.1"/>
    <property type="molecule type" value="Genomic_DNA"/>
</dbReference>
<evidence type="ECO:0000313" key="4">
    <source>
        <dbReference type="EMBL" id="KAA5464613.1"/>
    </source>
</evidence>
<dbReference type="Proteomes" id="UP000284205">
    <property type="component" value="Unassembled WGS sequence"/>
</dbReference>
<dbReference type="Proteomes" id="UP000095725">
    <property type="component" value="Unassembled WGS sequence"/>
</dbReference>
<dbReference type="EMBL" id="CZAI01000002">
    <property type="protein sequence ID" value="CUO90907.1"/>
    <property type="molecule type" value="Genomic_DNA"/>
</dbReference>
<dbReference type="Proteomes" id="UP000475905">
    <property type="component" value="Unassembled WGS sequence"/>
</dbReference>
<feature type="signal peptide" evidence="1">
    <location>
        <begin position="1"/>
        <end position="26"/>
    </location>
</feature>
<accession>A0A174IZ89</accession>
<evidence type="ECO:0000313" key="6">
    <source>
        <dbReference type="EMBL" id="KAA5493720.1"/>
    </source>
</evidence>
<dbReference type="AlphaFoldDB" id="A0A174IZ89"/>
<sequence length="382" mass="40288">MKIRKTILTAAILMAAVCLPAQNKSAGINISIWKDICTQPHDSTQTTYVNIGLLSTLNRLNGVGINALGSVVHGDMNGVQITGLANLAGGTMRGVQIAGVSNISGDNTIGLSTAGLVNITGDGTKGVIIAGLTSIGGDNTSGVMMSGFMNVTGNMASGFQFSGAANITGQSYNGMVTSGLLNVVGEDMNGLQIAGIANITARKLNGLQIALCNYATKARGLQIGLVNYYREDMKGLQLGLVNANPDTKVQMMLYGGNSTAANIGVRFKNQLFYTILGVGSMYQDLNDKFSASASYRAGISFPVYKGLSISGDLGYQHIEAFDNKDEVIPKRLYALQARANLEYQFTPKFGIFATGGYGLTRFYNKSSNYDKGVIIEAGIVLF</sequence>
<dbReference type="NCBIfam" id="NF047436">
    <property type="entry name" value="LA_2272_repeat"/>
    <property type="match status" value="1"/>
</dbReference>
<dbReference type="Proteomes" id="UP000284689">
    <property type="component" value="Unassembled WGS sequence"/>
</dbReference>
<evidence type="ECO:0000313" key="19">
    <source>
        <dbReference type="Proteomes" id="UP000284689"/>
    </source>
</evidence>
<dbReference type="Proteomes" id="UP000283512">
    <property type="component" value="Unassembled WGS sequence"/>
</dbReference>
<proteinExistence type="predicted"/>
<dbReference type="InterPro" id="IPR058093">
    <property type="entry name" value="LA_2272-like"/>
</dbReference>
<dbReference type="EMBL" id="VVYD01000003">
    <property type="protein sequence ID" value="KAA5501668.1"/>
    <property type="molecule type" value="Genomic_DNA"/>
</dbReference>
<evidence type="ECO:0008006" key="24">
    <source>
        <dbReference type="Google" id="ProtNLM"/>
    </source>
</evidence>